<evidence type="ECO:0000256" key="1">
    <source>
        <dbReference type="ARBA" id="ARBA00022723"/>
    </source>
</evidence>
<feature type="domain" description="FRAS1-related extracellular matrix protein N-terminal" evidence="7">
    <location>
        <begin position="38"/>
        <end position="131"/>
    </location>
</feature>
<dbReference type="Pfam" id="PF19309">
    <property type="entry name" value="Frem_N"/>
    <property type="match status" value="1"/>
</dbReference>
<name>A0ABD2QN35_9PLAT</name>
<feature type="signal peptide" evidence="6">
    <location>
        <begin position="1"/>
        <end position="17"/>
    </location>
</feature>
<dbReference type="Proteomes" id="UP001626550">
    <property type="component" value="Unassembled WGS sequence"/>
</dbReference>
<dbReference type="EMBL" id="JBJKFK010000020">
    <property type="protein sequence ID" value="KAL3320941.1"/>
    <property type="molecule type" value="Genomic_DNA"/>
</dbReference>
<sequence length="1508" mass="171112">MFPRLLLLLWLVIEAQCDGFLQNKENVEVEYTVECVRGHSVPISANDLPIPPRMEKGQVCRVEVEELAPFYSAAGYVVPKKFDCNFKYGHVVYYSNGNPILQHDVIRMSIYYDREQPSMVASVDLNVKILQDPTNFSSNHYASPASNSTVYYAGSKAPKLGFPLVPGQAMGGSKRWPIFGNLVTFNRTLVKLWSHDCQTALLMGYRYMHRKGDGPDTDYIPVELTIYQRNSDGSRRQVTKQGHFIRVQVKNAASLRKPVVEVVRSVNLLHIGGTLSVLPPQVLKVPKDSVPEEEYLDVKVMRIESTLKAQLLNLRDPTRPVMSFRISELRIGLIAMQYLEYSHHLEKVTKIHLKIVDPFNQESEQVILNIISHLQSAIQGTATFQVFTLPLYAHTGSSRTILQHNIQVIGYVDEDQIGVKIFRDNNLTSHLTTIPIEYQGSILVGGVDRGETFFPLTSLAKSLVVYECTKNFGGPSVDRLQVGMVVQDVGYLENRRKRDLEQLRKPIFDLSVRIFRLYDSKMSEVLKSRSIMNIDHRSFRCLTSEMLLDPVALLALRSDLVDLIFDVKTTPSQGILVRKSTLPSYGQNYRELAQIRKNNETAFKSPFFDQSILSRFTFFELEAGEICYLNQRDDRMKDLFGLQQFSSHVMPSVYYEINIKKVKDYVLSQRMNPDQIIVMNETDAYVVISTTNLNFGSSFLDDNIGLNFAGDSYYVLPSEVVYEVDKAPRYLYDDEYEMNTTEDAGRLVSLESCKSHELIGDINLQTMLITDLRAIDPPSVDRFTQQQIDEGDIVYVPPNQDVGFDERMVAIEYKVSGPHRVTIYKKLLKLKIKPVDNQKPEIRIVQNVTVSRDEEIILNKTYVDFYDPDTRDKNLFMTVDKVPEFGQLTKEGTPVKVGDILTIASFEESLIKYKQSGTNVRKDSLALTISDGRQTSNSTEISIGITERKLLRPGWLKFVNNSIEIPENGTISLHESIFPQYLNLSGLTPNTDARFACGVMPTKGFIVNNKNKKITTFSTLNIREQQVFYKHGPTEIGTRSIFDFARIYDLQTFNSFSINFTIIPTNSKSPVIKSHAALEVNEGSNITLTPLSVTAFDGDTLEDDLVLFVLREPSWGEILVKSESAKELNLESLPSELRYKQSFNMRELKAGNVSYHNSKNAGGIEVELDSFYLQAFDGNFTSQDVQINVVIHATNDEVPYVRLLRHVSVPTGGKVVLTPHLLAVTDKDLPKDVLQIEFTKLPRYGNLYQYWKHGEVTKINVTSSPITQQYLAMLNILYLQDADLIPSSVKNLTSEVLVTDSFELKVSDGVHEVEKHSEVLIRGKNSEKPTLTLDSEPFILDGTPWKSLYSRPGGLKVEDLDSVPEDLIITIEKAPIHGILKRTPRIAPLSGSVPMADWIEDAWDFEEREAERNGHTRVAMTNAGSTGGLKAEKDLYQQDRFTKRQLMLNRIHYVYTGNYTDAYVEDNCELKLTDGDFETETVNLRIRIRKTSGFTDKSRLLQQQDLEN</sequence>
<keyword evidence="4" id="KW-0325">Glycoprotein</keyword>
<keyword evidence="3" id="KW-0677">Repeat</keyword>
<accession>A0ABD2QN35</accession>
<evidence type="ECO:0000256" key="2">
    <source>
        <dbReference type="ARBA" id="ARBA00022729"/>
    </source>
</evidence>
<feature type="repeat" description="CSPG" evidence="5">
    <location>
        <begin position="1069"/>
        <end position="1176"/>
    </location>
</feature>
<dbReference type="InterPro" id="IPR051561">
    <property type="entry name" value="FRAS1_ECM"/>
</dbReference>
<keyword evidence="2 6" id="KW-0732">Signal</keyword>
<dbReference type="InterPro" id="IPR045658">
    <property type="entry name" value="FRAS1-rel_N"/>
</dbReference>
<organism evidence="8 9">
    <name type="scientific">Cichlidogyrus casuarinus</name>
    <dbReference type="NCBI Taxonomy" id="1844966"/>
    <lineage>
        <taxon>Eukaryota</taxon>
        <taxon>Metazoa</taxon>
        <taxon>Spiralia</taxon>
        <taxon>Lophotrochozoa</taxon>
        <taxon>Platyhelminthes</taxon>
        <taxon>Monogenea</taxon>
        <taxon>Monopisthocotylea</taxon>
        <taxon>Dactylogyridea</taxon>
        <taxon>Ancyrocephalidae</taxon>
        <taxon>Cichlidogyrus</taxon>
    </lineage>
</organism>
<dbReference type="GO" id="GO:0046872">
    <property type="term" value="F:metal ion binding"/>
    <property type="evidence" value="ECO:0007669"/>
    <property type="project" value="UniProtKB-KW"/>
</dbReference>
<gene>
    <name evidence="8" type="ORF">Ciccas_000387</name>
</gene>
<evidence type="ECO:0000256" key="6">
    <source>
        <dbReference type="SAM" id="SignalP"/>
    </source>
</evidence>
<reference evidence="8 9" key="1">
    <citation type="submission" date="2024-11" db="EMBL/GenBank/DDBJ databases">
        <title>Adaptive evolution of stress response genes in parasites aligns with host niche diversity.</title>
        <authorList>
            <person name="Hahn C."/>
            <person name="Resl P."/>
        </authorList>
    </citation>
    <scope>NUCLEOTIDE SEQUENCE [LARGE SCALE GENOMIC DNA]</scope>
    <source>
        <strain evidence="8">EGGRZ-B1_66</strain>
        <tissue evidence="8">Body</tissue>
    </source>
</reference>
<protein>
    <recommendedName>
        <fullName evidence="7">FRAS1-related extracellular matrix protein N-terminal domain-containing protein</fullName>
    </recommendedName>
</protein>
<comment type="caution">
    <text evidence="8">The sequence shown here is derived from an EMBL/GenBank/DDBJ whole genome shotgun (WGS) entry which is preliminary data.</text>
</comment>
<evidence type="ECO:0000256" key="5">
    <source>
        <dbReference type="PROSITE-ProRule" id="PRU01201"/>
    </source>
</evidence>
<feature type="chain" id="PRO_5044850702" description="FRAS1-related extracellular matrix protein N-terminal domain-containing protein" evidence="6">
    <location>
        <begin position="18"/>
        <end position="1508"/>
    </location>
</feature>
<dbReference type="PANTHER" id="PTHR45739">
    <property type="entry name" value="MATRIX PROTEIN, PUTATIVE-RELATED"/>
    <property type="match status" value="1"/>
</dbReference>
<keyword evidence="9" id="KW-1185">Reference proteome</keyword>
<evidence type="ECO:0000259" key="7">
    <source>
        <dbReference type="Pfam" id="PF19309"/>
    </source>
</evidence>
<dbReference type="Pfam" id="PF16184">
    <property type="entry name" value="Cadherin_3"/>
    <property type="match status" value="3"/>
</dbReference>
<evidence type="ECO:0000313" key="8">
    <source>
        <dbReference type="EMBL" id="KAL3320941.1"/>
    </source>
</evidence>
<keyword evidence="1" id="KW-0479">Metal-binding</keyword>
<evidence type="ECO:0000256" key="4">
    <source>
        <dbReference type="ARBA" id="ARBA00023180"/>
    </source>
</evidence>
<evidence type="ECO:0000313" key="9">
    <source>
        <dbReference type="Proteomes" id="UP001626550"/>
    </source>
</evidence>
<dbReference type="PANTHER" id="PTHR45739:SF11">
    <property type="entry name" value="FRAS1-RELATED EXTRACELLULAR MATRIX PROTEIN 1-LIKE ISOFORM X1"/>
    <property type="match status" value="1"/>
</dbReference>
<dbReference type="InterPro" id="IPR039005">
    <property type="entry name" value="CSPG_rpt"/>
</dbReference>
<proteinExistence type="predicted"/>
<dbReference type="PROSITE" id="PS51854">
    <property type="entry name" value="CSPG"/>
    <property type="match status" value="1"/>
</dbReference>
<evidence type="ECO:0000256" key="3">
    <source>
        <dbReference type="ARBA" id="ARBA00022737"/>
    </source>
</evidence>